<feature type="chain" id="PRO_5046078378" evidence="4">
    <location>
        <begin position="27"/>
        <end position="262"/>
    </location>
</feature>
<reference evidence="5 6" key="1">
    <citation type="submission" date="2023-07" db="EMBL/GenBank/DDBJ databases">
        <title>Sorghum-associated microbial communities from plants grown in Nebraska, USA.</title>
        <authorList>
            <person name="Schachtman D."/>
        </authorList>
    </citation>
    <scope>NUCLEOTIDE SEQUENCE [LARGE SCALE GENOMIC DNA]</scope>
    <source>
        <strain evidence="5 6">DS1027</strain>
    </source>
</reference>
<protein>
    <submittedName>
        <fullName evidence="5">Molybdate transport system substrate-binding protein</fullName>
    </submittedName>
</protein>
<name>A0ABU1MIQ7_9SPHN</name>
<evidence type="ECO:0000256" key="3">
    <source>
        <dbReference type="ARBA" id="ARBA00022729"/>
    </source>
</evidence>
<keyword evidence="6" id="KW-1185">Reference proteome</keyword>
<proteinExistence type="inferred from homology"/>
<sequence length="262" mass="27028">MARLVLRLLALCCLVAAAFLPAAAPAAENSGGRGPLVLAAASLQESMNAAADRWAALGHPRPVLSFAASSALARQIEAHAPADLFVSADEDWMDDVARAGLVAPRTRARLVTNALVIVAPAGSPLRLYPAPGFALMQALAGGKLAMGDPAAVPAGRYGKAALERLGVWNQVQGQVARAENVRAALALVAHGAAPLGVVYATDARAEPGVKVVGVFPAGSHAPITYPVARLTASTHPDAEAFRRFLLSAEGKAIFRRFGFVAH</sequence>
<dbReference type="Proteomes" id="UP001184150">
    <property type="component" value="Unassembled WGS sequence"/>
</dbReference>
<keyword evidence="3 4" id="KW-0732">Signal</keyword>
<feature type="signal peptide" evidence="4">
    <location>
        <begin position="1"/>
        <end position="26"/>
    </location>
</feature>
<dbReference type="InterPro" id="IPR005950">
    <property type="entry name" value="ModA"/>
</dbReference>
<dbReference type="InterPro" id="IPR050682">
    <property type="entry name" value="ModA/WtpA"/>
</dbReference>
<dbReference type="Gene3D" id="3.40.190.10">
    <property type="entry name" value="Periplasmic binding protein-like II"/>
    <property type="match status" value="2"/>
</dbReference>
<dbReference type="PANTHER" id="PTHR30632">
    <property type="entry name" value="MOLYBDATE-BINDING PERIPLASMIC PROTEIN"/>
    <property type="match status" value="1"/>
</dbReference>
<dbReference type="EMBL" id="JAVDRD010000002">
    <property type="protein sequence ID" value="MDR6510185.1"/>
    <property type="molecule type" value="Genomic_DNA"/>
</dbReference>
<dbReference type="NCBIfam" id="TIGR01256">
    <property type="entry name" value="modA"/>
    <property type="match status" value="1"/>
</dbReference>
<evidence type="ECO:0000313" key="6">
    <source>
        <dbReference type="Proteomes" id="UP001184150"/>
    </source>
</evidence>
<accession>A0ABU1MIQ7</accession>
<dbReference type="Pfam" id="PF13531">
    <property type="entry name" value="SBP_bac_11"/>
    <property type="match status" value="1"/>
</dbReference>
<comment type="similarity">
    <text evidence="1">Belongs to the bacterial solute-binding protein ModA family.</text>
</comment>
<evidence type="ECO:0000256" key="4">
    <source>
        <dbReference type="SAM" id="SignalP"/>
    </source>
</evidence>
<dbReference type="RefSeq" id="WP_171794014.1">
    <property type="nucleotide sequence ID" value="NZ_JAVDRD010000002.1"/>
</dbReference>
<evidence type="ECO:0000313" key="5">
    <source>
        <dbReference type="EMBL" id="MDR6510185.1"/>
    </source>
</evidence>
<dbReference type="PIRSF" id="PIRSF004846">
    <property type="entry name" value="ModA"/>
    <property type="match status" value="1"/>
</dbReference>
<gene>
    <name evidence="5" type="ORF">J2792_001045</name>
</gene>
<dbReference type="SUPFAM" id="SSF53850">
    <property type="entry name" value="Periplasmic binding protein-like II"/>
    <property type="match status" value="1"/>
</dbReference>
<evidence type="ECO:0000256" key="1">
    <source>
        <dbReference type="ARBA" id="ARBA00009175"/>
    </source>
</evidence>
<comment type="caution">
    <text evidence="5">The sequence shown here is derived from an EMBL/GenBank/DDBJ whole genome shotgun (WGS) entry which is preliminary data.</text>
</comment>
<keyword evidence="2" id="KW-0479">Metal-binding</keyword>
<organism evidence="5 6">
    <name type="scientific">Novosphingobium capsulatum</name>
    <dbReference type="NCBI Taxonomy" id="13688"/>
    <lineage>
        <taxon>Bacteria</taxon>
        <taxon>Pseudomonadati</taxon>
        <taxon>Pseudomonadota</taxon>
        <taxon>Alphaproteobacteria</taxon>
        <taxon>Sphingomonadales</taxon>
        <taxon>Sphingomonadaceae</taxon>
        <taxon>Novosphingobium</taxon>
    </lineage>
</organism>
<dbReference type="PANTHER" id="PTHR30632:SF17">
    <property type="entry name" value="MOLYBDATE-BINDING PROTEIN MODA"/>
    <property type="match status" value="1"/>
</dbReference>
<evidence type="ECO:0000256" key="2">
    <source>
        <dbReference type="ARBA" id="ARBA00022723"/>
    </source>
</evidence>